<evidence type="ECO:0000313" key="1">
    <source>
        <dbReference type="EMBL" id="KAK9304103.1"/>
    </source>
</evidence>
<protein>
    <submittedName>
        <fullName evidence="1">Uncharacterized protein</fullName>
    </submittedName>
</protein>
<sequence>MVVRRLLAGRFSAELKEIGARERSADGVSADPGNPRKSLRRAITFIPGAALSYFSDLDPEIRKAASYVR</sequence>
<proteinExistence type="predicted"/>
<organism evidence="1 2">
    <name type="scientific">Tetragonisca angustula</name>
    <dbReference type="NCBI Taxonomy" id="166442"/>
    <lineage>
        <taxon>Eukaryota</taxon>
        <taxon>Metazoa</taxon>
        <taxon>Ecdysozoa</taxon>
        <taxon>Arthropoda</taxon>
        <taxon>Hexapoda</taxon>
        <taxon>Insecta</taxon>
        <taxon>Pterygota</taxon>
        <taxon>Neoptera</taxon>
        <taxon>Endopterygota</taxon>
        <taxon>Hymenoptera</taxon>
        <taxon>Apocrita</taxon>
        <taxon>Aculeata</taxon>
        <taxon>Apoidea</taxon>
        <taxon>Anthophila</taxon>
        <taxon>Apidae</taxon>
        <taxon>Tetragonisca</taxon>
    </lineage>
</organism>
<dbReference type="AlphaFoldDB" id="A0AAW1A4F8"/>
<evidence type="ECO:0000313" key="2">
    <source>
        <dbReference type="Proteomes" id="UP001432146"/>
    </source>
</evidence>
<gene>
    <name evidence="1" type="ORF">QLX08_004464</name>
</gene>
<keyword evidence="2" id="KW-1185">Reference proteome</keyword>
<dbReference type="EMBL" id="JAWNGG020000067">
    <property type="protein sequence ID" value="KAK9304103.1"/>
    <property type="molecule type" value="Genomic_DNA"/>
</dbReference>
<name>A0AAW1A4F8_9HYME</name>
<comment type="caution">
    <text evidence="1">The sequence shown here is derived from an EMBL/GenBank/DDBJ whole genome shotgun (WGS) entry which is preliminary data.</text>
</comment>
<reference evidence="1 2" key="1">
    <citation type="submission" date="2024-05" db="EMBL/GenBank/DDBJ databases">
        <title>The nuclear and mitochondrial genome assemblies of Tetragonisca angustula (Apidae: Meliponini), a tiny yet remarkable pollinator in the Neotropics.</title>
        <authorList>
            <person name="Ferrari R."/>
            <person name="Ricardo P.C."/>
            <person name="Dias F.C."/>
            <person name="Araujo N.S."/>
            <person name="Soares D.O."/>
            <person name="Zhou Q.-S."/>
            <person name="Zhu C.-D."/>
            <person name="Coutinho L."/>
            <person name="Airas M.C."/>
            <person name="Batista T.M."/>
        </authorList>
    </citation>
    <scope>NUCLEOTIDE SEQUENCE [LARGE SCALE GENOMIC DNA]</scope>
    <source>
        <strain evidence="1">ASF017062</strain>
        <tissue evidence="1">Abdomen</tissue>
    </source>
</reference>
<dbReference type="Proteomes" id="UP001432146">
    <property type="component" value="Unassembled WGS sequence"/>
</dbReference>
<accession>A0AAW1A4F8</accession>